<keyword evidence="1" id="KW-0812">Transmembrane</keyword>
<proteinExistence type="predicted"/>
<sequence>MALAGLALGVGVALGGVSALGDVRALHHQPELRMTVTDCHTTGRSRSLANHCRGTGDPAGTNVATGTWTYDGAPLDYRPGTVATVRCAPDGECARLGVGDHVLALAFVAGGLLLAGGALTALAATVLGAFAPGLAAALRRPRTVRVLATAAGAALLVVLTAALCYALG</sequence>
<evidence type="ECO:0000256" key="1">
    <source>
        <dbReference type="SAM" id="Phobius"/>
    </source>
</evidence>
<organism evidence="2 3">
    <name type="scientific">Kitasatospora setae (strain ATCC 33774 / DSM 43861 / JCM 3304 / KCC A-0304 / NBRC 14216 / KM-6054)</name>
    <name type="common">Streptomyces setae</name>
    <dbReference type="NCBI Taxonomy" id="452652"/>
    <lineage>
        <taxon>Bacteria</taxon>
        <taxon>Bacillati</taxon>
        <taxon>Actinomycetota</taxon>
        <taxon>Actinomycetes</taxon>
        <taxon>Kitasatosporales</taxon>
        <taxon>Streptomycetaceae</taxon>
        <taxon>Kitasatospora</taxon>
    </lineage>
</organism>
<dbReference type="EMBL" id="AP010968">
    <property type="protein sequence ID" value="BAJ26232.1"/>
    <property type="molecule type" value="Genomic_DNA"/>
</dbReference>
<dbReference type="PATRIC" id="fig|452652.3.peg.379"/>
<keyword evidence="1" id="KW-1133">Transmembrane helix</keyword>
<name>E4N4V1_KITSK</name>
<feature type="transmembrane region" description="Helical" evidence="1">
    <location>
        <begin position="104"/>
        <end position="134"/>
    </location>
</feature>
<dbReference type="RefSeq" id="WP_014133552.1">
    <property type="nucleotide sequence ID" value="NC_016109.1"/>
</dbReference>
<dbReference type="AlphaFoldDB" id="E4N4V1"/>
<reference evidence="2 3" key="1">
    <citation type="journal article" date="2010" name="DNA Res.">
        <title>Genome sequence of Kitasatospora setae NBRC 14216T: an evolutionary snapshot of the family Streptomycetaceae.</title>
        <authorList>
            <person name="Ichikawa N."/>
            <person name="Oguchi A."/>
            <person name="Ikeda H."/>
            <person name="Ishikawa J."/>
            <person name="Kitani S."/>
            <person name="Watanabe Y."/>
            <person name="Nakamura S."/>
            <person name="Katano Y."/>
            <person name="Kishi E."/>
            <person name="Sasagawa M."/>
            <person name="Ankai A."/>
            <person name="Fukui S."/>
            <person name="Hashimoto Y."/>
            <person name="Kamata S."/>
            <person name="Otoguro M."/>
            <person name="Tanikawa S."/>
            <person name="Nihira T."/>
            <person name="Horinouchi S."/>
            <person name="Ohnishi Y."/>
            <person name="Hayakawa M."/>
            <person name="Kuzuyama T."/>
            <person name="Arisawa A."/>
            <person name="Nomoto F."/>
            <person name="Miura H."/>
            <person name="Takahashi Y."/>
            <person name="Fujita N."/>
        </authorList>
    </citation>
    <scope>NUCLEOTIDE SEQUENCE [LARGE SCALE GENOMIC DNA]</scope>
    <source>
        <strain evidence="3">ATCC 33774 / DSM 43861 / JCM 3304 / KCC A-0304 / NBRC 14216 / KM-6054</strain>
    </source>
</reference>
<evidence type="ECO:0000313" key="3">
    <source>
        <dbReference type="Proteomes" id="UP000007076"/>
    </source>
</evidence>
<feature type="transmembrane region" description="Helical" evidence="1">
    <location>
        <begin position="146"/>
        <end position="167"/>
    </location>
</feature>
<keyword evidence="1" id="KW-0472">Membrane</keyword>
<dbReference type="KEGG" id="ksk:KSE_03850"/>
<protein>
    <submittedName>
        <fullName evidence="2">Uncharacterized protein</fullName>
    </submittedName>
</protein>
<dbReference type="HOGENOM" id="CLU_1584311_0_0_11"/>
<accession>E4N4V1</accession>
<evidence type="ECO:0000313" key="2">
    <source>
        <dbReference type="EMBL" id="BAJ26232.1"/>
    </source>
</evidence>
<keyword evidence="3" id="KW-1185">Reference proteome</keyword>
<dbReference type="eggNOG" id="ENOG50320UN">
    <property type="taxonomic scope" value="Bacteria"/>
</dbReference>
<gene>
    <name evidence="2" type="ordered locus">KSE_03850</name>
</gene>
<dbReference type="Proteomes" id="UP000007076">
    <property type="component" value="Chromosome"/>
</dbReference>